<feature type="transmembrane region" description="Helical" evidence="1">
    <location>
        <begin position="35"/>
        <end position="53"/>
    </location>
</feature>
<feature type="transmembrane region" description="Helical" evidence="1">
    <location>
        <begin position="6"/>
        <end position="23"/>
    </location>
</feature>
<accession>A0ABS9WGC5</accession>
<organism evidence="2 3">
    <name type="scientific">Adlercreutzia faecimuris</name>
    <dbReference type="NCBI Taxonomy" id="2897341"/>
    <lineage>
        <taxon>Bacteria</taxon>
        <taxon>Bacillati</taxon>
        <taxon>Actinomycetota</taxon>
        <taxon>Coriobacteriia</taxon>
        <taxon>Eggerthellales</taxon>
        <taxon>Eggerthellaceae</taxon>
        <taxon>Adlercreutzia</taxon>
    </lineage>
</organism>
<evidence type="ECO:0000313" key="3">
    <source>
        <dbReference type="Proteomes" id="UP001430755"/>
    </source>
</evidence>
<evidence type="ECO:0000313" key="2">
    <source>
        <dbReference type="EMBL" id="MCI2241532.1"/>
    </source>
</evidence>
<keyword evidence="1" id="KW-0472">Membrane</keyword>
<name>A0ABS9WGC5_9ACTN</name>
<dbReference type="EMBL" id="JAJMLW010000001">
    <property type="protein sequence ID" value="MCI2241532.1"/>
    <property type="molecule type" value="Genomic_DNA"/>
</dbReference>
<evidence type="ECO:0008006" key="4">
    <source>
        <dbReference type="Google" id="ProtNLM"/>
    </source>
</evidence>
<reference evidence="2" key="1">
    <citation type="submission" date="2021-11" db="EMBL/GenBank/DDBJ databases">
        <title>A Novel Adlercreutzia Species, isolated from a Allomyrina dichotoma larva feces.</title>
        <authorList>
            <person name="Suh M.K."/>
        </authorList>
    </citation>
    <scope>NUCLEOTIDE SEQUENCE</scope>
    <source>
        <strain evidence="2">JBNU-10</strain>
    </source>
</reference>
<proteinExistence type="predicted"/>
<feature type="transmembrane region" description="Helical" evidence="1">
    <location>
        <begin position="59"/>
        <end position="79"/>
    </location>
</feature>
<evidence type="ECO:0000256" key="1">
    <source>
        <dbReference type="SAM" id="Phobius"/>
    </source>
</evidence>
<sequence length="107" mass="10802">MTMIEAVAVIVAALAVPYGVQLIKHGAVSGSAARWLAIGVSVAAGLLCGLAGGPPQSPGAWLACVMSTVGGVQVAYSTYKSVGVTSKWLDALADVATGWETTPEDER</sequence>
<gene>
    <name evidence="2" type="ORF">LPT13_04085</name>
</gene>
<comment type="caution">
    <text evidence="2">The sequence shown here is derived from an EMBL/GenBank/DDBJ whole genome shotgun (WGS) entry which is preliminary data.</text>
</comment>
<keyword evidence="1" id="KW-1133">Transmembrane helix</keyword>
<keyword evidence="1" id="KW-0812">Transmembrane</keyword>
<keyword evidence="3" id="KW-1185">Reference proteome</keyword>
<protein>
    <recommendedName>
        <fullName evidence="4">Holin</fullName>
    </recommendedName>
</protein>
<dbReference type="RefSeq" id="WP_242163785.1">
    <property type="nucleotide sequence ID" value="NZ_JAJMLW010000001.1"/>
</dbReference>
<dbReference type="Proteomes" id="UP001430755">
    <property type="component" value="Unassembled WGS sequence"/>
</dbReference>